<dbReference type="SUPFAM" id="SSF54211">
    <property type="entry name" value="Ribosomal protein S5 domain 2-like"/>
    <property type="match status" value="1"/>
</dbReference>
<dbReference type="Gene3D" id="3.30.230.10">
    <property type="match status" value="1"/>
</dbReference>
<dbReference type="EC" id="3.1.26.5" evidence="6 7"/>
<proteinExistence type="inferred from homology"/>
<dbReference type="InterPro" id="IPR000100">
    <property type="entry name" value="RNase_P"/>
</dbReference>
<comment type="caution">
    <text evidence="8">The sequence shown here is derived from an EMBL/GenBank/DDBJ whole genome shotgun (WGS) entry which is preliminary data.</text>
</comment>
<comment type="similarity">
    <text evidence="6">Belongs to the RnpA family.</text>
</comment>
<sequence>MLPRKYRLPAKEFQLLYRKGIKAKGKYGMLLYFDNSQNIPKFGFVVSKKIGNAVRRHRMTRLLRVISMEAIKSQEFSLKNGNFEFIAFTFCDDYSKLKEDFNYLLKKLLSDERGSTKNN</sequence>
<keyword evidence="3 6" id="KW-0255">Endonuclease</keyword>
<dbReference type="Pfam" id="PF00825">
    <property type="entry name" value="Ribonuclease_P"/>
    <property type="match status" value="1"/>
</dbReference>
<keyword evidence="1 6" id="KW-0819">tRNA processing</keyword>
<dbReference type="AlphaFoldDB" id="A0A847D0K6"/>
<dbReference type="GO" id="GO:0001682">
    <property type="term" value="P:tRNA 5'-leader removal"/>
    <property type="evidence" value="ECO:0007669"/>
    <property type="project" value="UniProtKB-UniRule"/>
</dbReference>
<evidence type="ECO:0000313" key="9">
    <source>
        <dbReference type="Proteomes" id="UP000545876"/>
    </source>
</evidence>
<gene>
    <name evidence="6 8" type="primary">rnpA</name>
    <name evidence="8" type="ORF">GX656_00975</name>
</gene>
<evidence type="ECO:0000313" key="8">
    <source>
        <dbReference type="EMBL" id="NLD25201.1"/>
    </source>
</evidence>
<dbReference type="GO" id="GO:0042781">
    <property type="term" value="F:3'-tRNA processing endoribonuclease activity"/>
    <property type="evidence" value="ECO:0007669"/>
    <property type="project" value="TreeGrafter"/>
</dbReference>
<dbReference type="GO" id="GO:0004526">
    <property type="term" value="F:ribonuclease P activity"/>
    <property type="evidence" value="ECO:0007669"/>
    <property type="project" value="UniProtKB-UniRule"/>
</dbReference>
<evidence type="ECO:0000256" key="3">
    <source>
        <dbReference type="ARBA" id="ARBA00022759"/>
    </source>
</evidence>
<evidence type="ECO:0000256" key="5">
    <source>
        <dbReference type="ARBA" id="ARBA00022884"/>
    </source>
</evidence>
<organism evidence="8 9">
    <name type="scientific">Candidatus Dojkabacteria bacterium</name>
    <dbReference type="NCBI Taxonomy" id="2099670"/>
    <lineage>
        <taxon>Bacteria</taxon>
        <taxon>Candidatus Dojkabacteria</taxon>
    </lineage>
</organism>
<evidence type="ECO:0000256" key="7">
    <source>
        <dbReference type="NCBIfam" id="TIGR00188"/>
    </source>
</evidence>
<dbReference type="EMBL" id="JAAZBX010000002">
    <property type="protein sequence ID" value="NLD25201.1"/>
    <property type="molecule type" value="Genomic_DNA"/>
</dbReference>
<accession>A0A847D0K6</accession>
<comment type="function">
    <text evidence="6">RNaseP catalyzes the removal of the 5'-leader sequence from pre-tRNA to produce the mature 5'-terminus. It can also cleave other RNA substrates such as 4.5S RNA. The protein component plays an auxiliary but essential role in vivo by binding to the 5'-leader sequence and broadening the substrate specificity of the ribozyme.</text>
</comment>
<keyword evidence="5 6" id="KW-0694">RNA-binding</keyword>
<dbReference type="GO" id="GO:0030677">
    <property type="term" value="C:ribonuclease P complex"/>
    <property type="evidence" value="ECO:0007669"/>
    <property type="project" value="TreeGrafter"/>
</dbReference>
<dbReference type="PANTHER" id="PTHR33992">
    <property type="entry name" value="RIBONUCLEASE P PROTEIN COMPONENT"/>
    <property type="match status" value="1"/>
</dbReference>
<evidence type="ECO:0000256" key="4">
    <source>
        <dbReference type="ARBA" id="ARBA00022801"/>
    </source>
</evidence>
<comment type="subunit">
    <text evidence="6">Consists of a catalytic RNA component (M1 or rnpB) and a protein subunit.</text>
</comment>
<dbReference type="Proteomes" id="UP000545876">
    <property type="component" value="Unassembled WGS sequence"/>
</dbReference>
<dbReference type="InterPro" id="IPR020568">
    <property type="entry name" value="Ribosomal_Su5_D2-typ_SF"/>
</dbReference>
<dbReference type="NCBIfam" id="TIGR00188">
    <property type="entry name" value="rnpA"/>
    <property type="match status" value="1"/>
</dbReference>
<evidence type="ECO:0000256" key="2">
    <source>
        <dbReference type="ARBA" id="ARBA00022722"/>
    </source>
</evidence>
<protein>
    <recommendedName>
        <fullName evidence="6 7">Ribonuclease P protein component</fullName>
        <shortName evidence="6">RNase P protein</shortName>
        <shortName evidence="6">RNaseP protein</shortName>
        <ecNumber evidence="6 7">3.1.26.5</ecNumber>
    </recommendedName>
    <alternativeName>
        <fullName evidence="6">Protein C5</fullName>
    </alternativeName>
</protein>
<dbReference type="HAMAP" id="MF_00227">
    <property type="entry name" value="RNase_P"/>
    <property type="match status" value="1"/>
</dbReference>
<dbReference type="GO" id="GO:0000049">
    <property type="term" value="F:tRNA binding"/>
    <property type="evidence" value="ECO:0007669"/>
    <property type="project" value="UniProtKB-UniRule"/>
</dbReference>
<keyword evidence="2 6" id="KW-0540">Nuclease</keyword>
<name>A0A847D0K6_9BACT</name>
<comment type="catalytic activity">
    <reaction evidence="6">
        <text>Endonucleolytic cleavage of RNA, removing 5'-extranucleotides from tRNA precursor.</text>
        <dbReference type="EC" id="3.1.26.5"/>
    </reaction>
</comment>
<dbReference type="InterPro" id="IPR014721">
    <property type="entry name" value="Ribsml_uS5_D2-typ_fold_subgr"/>
</dbReference>
<evidence type="ECO:0000256" key="6">
    <source>
        <dbReference type="HAMAP-Rule" id="MF_00227"/>
    </source>
</evidence>
<keyword evidence="4 6" id="KW-0378">Hydrolase</keyword>
<dbReference type="PANTHER" id="PTHR33992:SF1">
    <property type="entry name" value="RIBONUCLEASE P PROTEIN COMPONENT"/>
    <property type="match status" value="1"/>
</dbReference>
<evidence type="ECO:0000256" key="1">
    <source>
        <dbReference type="ARBA" id="ARBA00022694"/>
    </source>
</evidence>
<reference evidence="8 9" key="1">
    <citation type="journal article" date="2020" name="Biotechnol. Biofuels">
        <title>New insights from the biogas microbiome by comprehensive genome-resolved metagenomics of nearly 1600 species originating from multiple anaerobic digesters.</title>
        <authorList>
            <person name="Campanaro S."/>
            <person name="Treu L."/>
            <person name="Rodriguez-R L.M."/>
            <person name="Kovalovszki A."/>
            <person name="Ziels R.M."/>
            <person name="Maus I."/>
            <person name="Zhu X."/>
            <person name="Kougias P.G."/>
            <person name="Basile A."/>
            <person name="Luo G."/>
            <person name="Schluter A."/>
            <person name="Konstantinidis K.T."/>
            <person name="Angelidaki I."/>
        </authorList>
    </citation>
    <scope>NUCLEOTIDE SEQUENCE [LARGE SCALE GENOMIC DNA]</scope>
    <source>
        <strain evidence="8">AS06rmzACSIP_65</strain>
    </source>
</reference>